<dbReference type="InterPro" id="IPR035959">
    <property type="entry name" value="RutC-like_sf"/>
</dbReference>
<comment type="similarity">
    <text evidence="1">Belongs to the RutC family.</text>
</comment>
<dbReference type="Pfam" id="PF01042">
    <property type="entry name" value="Ribonuc_L-PSP"/>
    <property type="match status" value="1"/>
</dbReference>
<reference evidence="2" key="1">
    <citation type="submission" date="2023-06" db="EMBL/GenBank/DDBJ databases">
        <authorList>
            <person name="Zhang S."/>
        </authorList>
    </citation>
    <scope>NUCLEOTIDE SEQUENCE</scope>
    <source>
        <strain evidence="2">SG2303</strain>
    </source>
</reference>
<gene>
    <name evidence="2" type="ORF">QU481_22770</name>
</gene>
<dbReference type="Proteomes" id="UP001168540">
    <property type="component" value="Unassembled WGS sequence"/>
</dbReference>
<evidence type="ECO:0000256" key="1">
    <source>
        <dbReference type="ARBA" id="ARBA00010552"/>
    </source>
</evidence>
<proteinExistence type="inferred from homology"/>
<dbReference type="InterPro" id="IPR006175">
    <property type="entry name" value="YjgF/YER057c/UK114"/>
</dbReference>
<dbReference type="PANTHER" id="PTHR11803">
    <property type="entry name" value="2-IMINOBUTANOATE/2-IMINOPROPANOATE DEAMINASE RIDA"/>
    <property type="match status" value="1"/>
</dbReference>
<evidence type="ECO:0000313" key="3">
    <source>
        <dbReference type="Proteomes" id="UP001168540"/>
    </source>
</evidence>
<accession>A0ABT7XV15</accession>
<protein>
    <submittedName>
        <fullName evidence="2">RidA family protein</fullName>
        <ecNumber evidence="2">3.5.-.-</ecNumber>
    </submittedName>
</protein>
<dbReference type="EC" id="3.5.-.-" evidence="2"/>
<dbReference type="Gene3D" id="3.30.1330.40">
    <property type="entry name" value="RutC-like"/>
    <property type="match status" value="1"/>
</dbReference>
<dbReference type="SUPFAM" id="SSF55298">
    <property type="entry name" value="YjgF-like"/>
    <property type="match status" value="1"/>
</dbReference>
<keyword evidence="2" id="KW-0378">Hydrolase</keyword>
<name>A0ABT7XV15_9NEIS</name>
<dbReference type="GO" id="GO:0016787">
    <property type="term" value="F:hydrolase activity"/>
    <property type="evidence" value="ECO:0007669"/>
    <property type="project" value="UniProtKB-KW"/>
</dbReference>
<dbReference type="CDD" id="cd00448">
    <property type="entry name" value="YjgF_YER057c_UK114_family"/>
    <property type="match status" value="1"/>
</dbReference>
<dbReference type="EMBL" id="JAUEDK010000080">
    <property type="protein sequence ID" value="MDN0077644.1"/>
    <property type="molecule type" value="Genomic_DNA"/>
</dbReference>
<dbReference type="RefSeq" id="WP_289832268.1">
    <property type="nucleotide sequence ID" value="NZ_JAUEDK010000080.1"/>
</dbReference>
<comment type="caution">
    <text evidence="2">The sequence shown here is derived from an EMBL/GenBank/DDBJ whole genome shotgun (WGS) entry which is preliminary data.</text>
</comment>
<evidence type="ECO:0000313" key="2">
    <source>
        <dbReference type="EMBL" id="MDN0077644.1"/>
    </source>
</evidence>
<organism evidence="2 3">
    <name type="scientific">Crenobacter oryzisoli</name>
    <dbReference type="NCBI Taxonomy" id="3056844"/>
    <lineage>
        <taxon>Bacteria</taxon>
        <taxon>Pseudomonadati</taxon>
        <taxon>Pseudomonadota</taxon>
        <taxon>Betaproteobacteria</taxon>
        <taxon>Neisseriales</taxon>
        <taxon>Neisseriaceae</taxon>
        <taxon>Crenobacter</taxon>
    </lineage>
</organism>
<sequence>MTTHKRIRKFNTRDTYPEQNLDNDLCQAVVAGNIVFLRGQIGQDLDTRESVGIGDVAAQTEKAMANVKMLLEESGSCLDDVCKIVIYLVDPRYRETVYRIVGKWLKGVFPVSTGLVISALARPEWLVEIDITAVIPEERRA</sequence>
<keyword evidence="3" id="KW-1185">Reference proteome</keyword>
<dbReference type="PANTHER" id="PTHR11803:SF58">
    <property type="entry name" value="PROTEIN HMF1-RELATED"/>
    <property type="match status" value="1"/>
</dbReference>